<proteinExistence type="predicted"/>
<evidence type="ECO:0000313" key="1">
    <source>
        <dbReference type="EMBL" id="CAA9361984.1"/>
    </source>
</evidence>
<accession>A0A6J4MK59</accession>
<sequence length="49" mass="5613">MLAREPIIFREHPDFQCTFWHVETVMKKVAVVLGHSKKPCPPGKKKPAV</sequence>
<dbReference type="EMBL" id="CADCTZ010000702">
    <property type="protein sequence ID" value="CAA9361984.1"/>
    <property type="molecule type" value="Genomic_DNA"/>
</dbReference>
<name>A0A6J4MK59_9CYAN</name>
<protein>
    <submittedName>
        <fullName evidence="1">Uncharacterized protein</fullName>
    </submittedName>
</protein>
<gene>
    <name evidence="1" type="ORF">AVDCRST_MAG84-3540</name>
</gene>
<reference evidence="1" key="1">
    <citation type="submission" date="2020-02" db="EMBL/GenBank/DDBJ databases">
        <authorList>
            <person name="Meier V. D."/>
        </authorList>
    </citation>
    <scope>NUCLEOTIDE SEQUENCE</scope>
    <source>
        <strain evidence="1">AVDCRST_MAG84</strain>
    </source>
</reference>
<organism evidence="1">
    <name type="scientific">uncultured Microcoleus sp</name>
    <dbReference type="NCBI Taxonomy" id="259945"/>
    <lineage>
        <taxon>Bacteria</taxon>
        <taxon>Bacillati</taxon>
        <taxon>Cyanobacteriota</taxon>
        <taxon>Cyanophyceae</taxon>
        <taxon>Oscillatoriophycideae</taxon>
        <taxon>Oscillatoriales</taxon>
        <taxon>Microcoleaceae</taxon>
        <taxon>Microcoleus</taxon>
        <taxon>environmental samples</taxon>
    </lineage>
</organism>
<dbReference type="AlphaFoldDB" id="A0A6J4MK59"/>